<gene>
    <name evidence="1" type="ORF">DI09_10p480</name>
</gene>
<dbReference type="EMBL" id="JMKJ01000011">
    <property type="protein sequence ID" value="KGG53151.1"/>
    <property type="molecule type" value="Genomic_DNA"/>
</dbReference>
<accession>A0A098VZG8</accession>
<protein>
    <submittedName>
        <fullName evidence="1">Uncharacterized protein</fullName>
    </submittedName>
</protein>
<evidence type="ECO:0000313" key="1">
    <source>
        <dbReference type="EMBL" id="KGG53151.1"/>
    </source>
</evidence>
<dbReference type="GeneID" id="25258005"/>
<sequence>MAIGSSNCDGRMVSHHLGTNHCHGLALSWIYLKSLHKNATFPGMIEEPGSFSGNDISPRPDLGPLPTYLGSQKLPPECHEWLMLQTICLMRTSKNKTLFFAVTNGISVRTEISAAISWSNPLNEFKP</sequence>
<evidence type="ECO:0000313" key="2">
    <source>
        <dbReference type="Proteomes" id="UP000029725"/>
    </source>
</evidence>
<dbReference type="RefSeq" id="XP_013239578.1">
    <property type="nucleotide sequence ID" value="XM_013384124.1"/>
</dbReference>
<reference evidence="1 2" key="1">
    <citation type="submission" date="2014-04" db="EMBL/GenBank/DDBJ databases">
        <title>A new species of microsporidia sheds light on the evolution of extreme parasitism.</title>
        <authorList>
            <person name="Haag K.L."/>
            <person name="James T.Y."/>
            <person name="Larsson R."/>
            <person name="Schaer T.M."/>
            <person name="Refardt D."/>
            <person name="Pombert J.-F."/>
            <person name="Ebert D."/>
        </authorList>
    </citation>
    <scope>NUCLEOTIDE SEQUENCE [LARGE SCALE GENOMIC DNA]</scope>
    <source>
        <strain evidence="1 2">UGP3</strain>
        <tissue evidence="1">Spores</tissue>
    </source>
</reference>
<dbReference type="HOGENOM" id="CLU_1971068_0_0_1"/>
<comment type="caution">
    <text evidence="1">The sequence shown here is derived from an EMBL/GenBank/DDBJ whole genome shotgun (WGS) entry which is preliminary data.</text>
</comment>
<keyword evidence="2" id="KW-1185">Reference proteome</keyword>
<name>A0A098VZG8_9MICR</name>
<dbReference type="Proteomes" id="UP000029725">
    <property type="component" value="Unassembled WGS sequence"/>
</dbReference>
<dbReference type="AlphaFoldDB" id="A0A098VZG8"/>
<dbReference type="VEuPathDB" id="MicrosporidiaDB:DI09_10p480"/>
<proteinExistence type="predicted"/>
<organism evidence="1 2">
    <name type="scientific">Mitosporidium daphniae</name>
    <dbReference type="NCBI Taxonomy" id="1485682"/>
    <lineage>
        <taxon>Eukaryota</taxon>
        <taxon>Fungi</taxon>
        <taxon>Fungi incertae sedis</taxon>
        <taxon>Microsporidia</taxon>
        <taxon>Mitosporidium</taxon>
    </lineage>
</organism>